<keyword evidence="8" id="KW-1185">Reference proteome</keyword>
<keyword evidence="3 6" id="KW-0812">Transmembrane</keyword>
<evidence type="ECO:0000313" key="7">
    <source>
        <dbReference type="EMBL" id="NSJ85845.1"/>
    </source>
</evidence>
<feature type="transmembrane region" description="Helical" evidence="6">
    <location>
        <begin position="383"/>
        <end position="405"/>
    </location>
</feature>
<feature type="transmembrane region" description="Helical" evidence="6">
    <location>
        <begin position="291"/>
        <end position="312"/>
    </location>
</feature>
<feature type="transmembrane region" description="Helical" evidence="6">
    <location>
        <begin position="148"/>
        <end position="169"/>
    </location>
</feature>
<protein>
    <submittedName>
        <fullName evidence="7">YfcC family protein</fullName>
    </submittedName>
</protein>
<dbReference type="Pfam" id="PF03606">
    <property type="entry name" value="DcuC"/>
    <property type="match status" value="2"/>
</dbReference>
<dbReference type="PANTHER" id="PTHR43652">
    <property type="entry name" value="BASIC AMINO ACID ANTIPORTER YFCC-RELATED"/>
    <property type="match status" value="1"/>
</dbReference>
<reference evidence="7 8" key="1">
    <citation type="journal article" date="2020" name="Cell Host Microbe">
        <title>Functional and Genomic Variation between Human-Derived Isolates of Lachnospiraceae Reveals Inter- and Intra-Species Diversity.</title>
        <authorList>
            <person name="Sorbara M.T."/>
            <person name="Littmann E.R."/>
            <person name="Fontana E."/>
            <person name="Moody T.U."/>
            <person name="Kohout C.E."/>
            <person name="Gjonbalaj M."/>
            <person name="Eaton V."/>
            <person name="Seok R."/>
            <person name="Leiner I.M."/>
            <person name="Pamer E.G."/>
        </authorList>
    </citation>
    <scope>NUCLEOTIDE SEQUENCE [LARGE SCALE GENOMIC DNA]</scope>
    <source>
        <strain evidence="7 8">MSK.15.26</strain>
    </source>
</reference>
<feature type="transmembrane region" description="Helical" evidence="6">
    <location>
        <begin position="263"/>
        <end position="279"/>
    </location>
</feature>
<sequence>MKKNSETKQKKKFELPHIFVLLSAIILVCAIATWLLPAGEFERAVNEAGTEVVVPGTYHTVESSPVGLFDSIKAIYNGMLNGADVIFFVFIAYAAIGLIISTGAFNGLVAGLLKVLKGKTRAVIIPIFILVLGCASSTIGVFEEAFPFIPIFVGIAIALGYDAVVGLAIVALGTGLGYSGAVMNPFTVGMAQSIAGLPQMSGIPFRLVCHLTMIVVASAFTIRYALKVQADPAKSLVHGDSFDHLTMNPEEIEKHPFGIREKLVLGVLAAGIAVIVWGTKMKGWYFEDLSGVFLIMGIISSLIMGWGPNIIAKKVARSFADSGQAVTSMPIMAPLADLCGISRQVAVLAFQFGDGLSNIIWPTAMTPIMCGIAGVKMDKWWKFIVPLFLILLVTQGVLIAIATCIW</sequence>
<evidence type="ECO:0000256" key="1">
    <source>
        <dbReference type="ARBA" id="ARBA00004651"/>
    </source>
</evidence>
<evidence type="ECO:0000256" key="5">
    <source>
        <dbReference type="ARBA" id="ARBA00023136"/>
    </source>
</evidence>
<evidence type="ECO:0000256" key="6">
    <source>
        <dbReference type="SAM" id="Phobius"/>
    </source>
</evidence>
<proteinExistence type="predicted"/>
<evidence type="ECO:0000313" key="8">
    <source>
        <dbReference type="Proteomes" id="UP000822142"/>
    </source>
</evidence>
<evidence type="ECO:0000256" key="3">
    <source>
        <dbReference type="ARBA" id="ARBA00022692"/>
    </source>
</evidence>
<feature type="transmembrane region" description="Helical" evidence="6">
    <location>
        <begin position="176"/>
        <end position="197"/>
    </location>
</feature>
<dbReference type="InterPro" id="IPR018385">
    <property type="entry name" value="C4_dicarb_anaerob_car-like"/>
</dbReference>
<keyword evidence="5 6" id="KW-0472">Membrane</keyword>
<evidence type="ECO:0000256" key="4">
    <source>
        <dbReference type="ARBA" id="ARBA00022989"/>
    </source>
</evidence>
<dbReference type="PANTHER" id="PTHR43652:SF6">
    <property type="entry name" value="ARGININE REPRESSOR"/>
    <property type="match status" value="1"/>
</dbReference>
<comment type="caution">
    <text evidence="7">The sequence shown here is derived from an EMBL/GenBank/DDBJ whole genome shotgun (WGS) entry which is preliminary data.</text>
</comment>
<keyword evidence="2" id="KW-1003">Cell membrane</keyword>
<keyword evidence="4 6" id="KW-1133">Transmembrane helix</keyword>
<dbReference type="EMBL" id="JAAITA010000006">
    <property type="protein sequence ID" value="NSJ85845.1"/>
    <property type="molecule type" value="Genomic_DNA"/>
</dbReference>
<feature type="transmembrane region" description="Helical" evidence="6">
    <location>
        <begin position="122"/>
        <end position="142"/>
    </location>
</feature>
<gene>
    <name evidence="7" type="ORF">G5A70_06600</name>
</gene>
<name>A0ABX2I6B4_BLAHA</name>
<feature type="transmembrane region" description="Helical" evidence="6">
    <location>
        <begin position="85"/>
        <end position="110"/>
    </location>
</feature>
<dbReference type="RefSeq" id="WP_173748875.1">
    <property type="nucleotide sequence ID" value="NZ_JAAITA010000006.1"/>
</dbReference>
<dbReference type="InterPro" id="IPR051679">
    <property type="entry name" value="DASS-Related_Transporters"/>
</dbReference>
<feature type="transmembrane region" description="Helical" evidence="6">
    <location>
        <begin position="18"/>
        <end position="36"/>
    </location>
</feature>
<dbReference type="Proteomes" id="UP000822142">
    <property type="component" value="Unassembled WGS sequence"/>
</dbReference>
<evidence type="ECO:0000256" key="2">
    <source>
        <dbReference type="ARBA" id="ARBA00022475"/>
    </source>
</evidence>
<accession>A0ABX2I6B4</accession>
<comment type="subcellular location">
    <subcellularLocation>
        <location evidence="1">Cell membrane</location>
        <topology evidence="1">Multi-pass membrane protein</topology>
    </subcellularLocation>
</comment>
<organism evidence="7 8">
    <name type="scientific">Blautia hansenii</name>
    <name type="common">Ruminococcus hansenii</name>
    <dbReference type="NCBI Taxonomy" id="1322"/>
    <lineage>
        <taxon>Bacteria</taxon>
        <taxon>Bacillati</taxon>
        <taxon>Bacillota</taxon>
        <taxon>Clostridia</taxon>
        <taxon>Lachnospirales</taxon>
        <taxon>Lachnospiraceae</taxon>
        <taxon>Blautia</taxon>
    </lineage>
</organism>
<feature type="transmembrane region" description="Helical" evidence="6">
    <location>
        <begin position="203"/>
        <end position="226"/>
    </location>
</feature>